<dbReference type="RefSeq" id="XP_055869420.1">
    <property type="nucleotide sequence ID" value="XM_056013445.1"/>
</dbReference>
<evidence type="ECO:0000256" key="2">
    <source>
        <dbReference type="ARBA" id="ARBA00022692"/>
    </source>
</evidence>
<evidence type="ECO:0000256" key="3">
    <source>
        <dbReference type="ARBA" id="ARBA00022989"/>
    </source>
</evidence>
<dbReference type="AlphaFoldDB" id="A0A9W2Z3C6"/>
<dbReference type="Proteomes" id="UP001165740">
    <property type="component" value="Chromosome 16"/>
</dbReference>
<proteinExistence type="predicted"/>
<evidence type="ECO:0000256" key="4">
    <source>
        <dbReference type="ARBA" id="ARBA00023040"/>
    </source>
</evidence>
<feature type="transmembrane region" description="Helical" evidence="8">
    <location>
        <begin position="60"/>
        <end position="81"/>
    </location>
</feature>
<feature type="transmembrane region" description="Helical" evidence="8">
    <location>
        <begin position="272"/>
        <end position="291"/>
    </location>
</feature>
<reference evidence="11 12" key="1">
    <citation type="submission" date="2025-04" db="UniProtKB">
        <authorList>
            <consortium name="RefSeq"/>
        </authorList>
    </citation>
    <scope>IDENTIFICATION</scope>
</reference>
<gene>
    <name evidence="11 12" type="primary">LOC106066511</name>
</gene>
<dbReference type="GO" id="GO:0004930">
    <property type="term" value="F:G protein-coupled receptor activity"/>
    <property type="evidence" value="ECO:0007669"/>
    <property type="project" value="UniProtKB-KW"/>
</dbReference>
<protein>
    <submittedName>
        <fullName evidence="11 12">Probable G-protein coupled receptor 139 isoform X1</fullName>
    </submittedName>
</protein>
<accession>A0A9W2Z3C6</accession>
<keyword evidence="10" id="KW-1185">Reference proteome</keyword>
<evidence type="ECO:0000256" key="6">
    <source>
        <dbReference type="ARBA" id="ARBA00023170"/>
    </source>
</evidence>
<dbReference type="GO" id="GO:0005886">
    <property type="term" value="C:plasma membrane"/>
    <property type="evidence" value="ECO:0007669"/>
    <property type="project" value="TreeGrafter"/>
</dbReference>
<dbReference type="GeneID" id="106066511"/>
<dbReference type="OrthoDB" id="10321571at2759"/>
<evidence type="ECO:0000259" key="9">
    <source>
        <dbReference type="PROSITE" id="PS50262"/>
    </source>
</evidence>
<dbReference type="PROSITE" id="PS50262">
    <property type="entry name" value="G_PROTEIN_RECEP_F1_2"/>
    <property type="match status" value="1"/>
</dbReference>
<keyword evidence="5 8" id="KW-0472">Membrane</keyword>
<keyword evidence="4" id="KW-0297">G-protein coupled receptor</keyword>
<dbReference type="InterPro" id="IPR017452">
    <property type="entry name" value="GPCR_Rhodpsn_7TM"/>
</dbReference>
<evidence type="ECO:0000313" key="10">
    <source>
        <dbReference type="Proteomes" id="UP001165740"/>
    </source>
</evidence>
<feature type="transmembrane region" description="Helical" evidence="8">
    <location>
        <begin position="141"/>
        <end position="159"/>
    </location>
</feature>
<feature type="transmembrane region" description="Helical" evidence="8">
    <location>
        <begin position="20"/>
        <end position="48"/>
    </location>
</feature>
<dbReference type="Gene3D" id="1.20.1070.10">
    <property type="entry name" value="Rhodopsin 7-helix transmembrane proteins"/>
    <property type="match status" value="1"/>
</dbReference>
<keyword evidence="3 8" id="KW-1133">Transmembrane helix</keyword>
<dbReference type="RefSeq" id="XP_055869419.1">
    <property type="nucleotide sequence ID" value="XM_056013444.1"/>
</dbReference>
<dbReference type="InterPro" id="IPR000276">
    <property type="entry name" value="GPCR_Rhodpsn"/>
</dbReference>
<keyword evidence="2 8" id="KW-0812">Transmembrane</keyword>
<comment type="subcellular location">
    <subcellularLocation>
        <location evidence="1">Membrane</location>
        <topology evidence="1">Multi-pass membrane protein</topology>
    </subcellularLocation>
</comment>
<evidence type="ECO:0000313" key="12">
    <source>
        <dbReference type="RefSeq" id="XP_055869420.1"/>
    </source>
</evidence>
<keyword evidence="6 11" id="KW-0675">Receptor</keyword>
<dbReference type="PANTHER" id="PTHR24243:SF230">
    <property type="entry name" value="G-PROTEIN COUPLED RECEPTORS FAMILY 1 PROFILE DOMAIN-CONTAINING PROTEIN"/>
    <property type="match status" value="1"/>
</dbReference>
<dbReference type="PANTHER" id="PTHR24243">
    <property type="entry name" value="G-PROTEIN COUPLED RECEPTOR"/>
    <property type="match status" value="1"/>
</dbReference>
<keyword evidence="7" id="KW-0807">Transducer</keyword>
<name>A0A9W2Z3C6_BIOGL</name>
<evidence type="ECO:0000256" key="1">
    <source>
        <dbReference type="ARBA" id="ARBA00004141"/>
    </source>
</evidence>
<evidence type="ECO:0000313" key="11">
    <source>
        <dbReference type="RefSeq" id="XP_055869419.1"/>
    </source>
</evidence>
<feature type="transmembrane region" description="Helical" evidence="8">
    <location>
        <begin position="101"/>
        <end position="129"/>
    </location>
</feature>
<dbReference type="PRINTS" id="PR00237">
    <property type="entry name" value="GPCRRHODOPSN"/>
</dbReference>
<organism evidence="10 12">
    <name type="scientific">Biomphalaria glabrata</name>
    <name type="common">Bloodfluke planorb</name>
    <name type="synonym">Freshwater snail</name>
    <dbReference type="NCBI Taxonomy" id="6526"/>
    <lineage>
        <taxon>Eukaryota</taxon>
        <taxon>Metazoa</taxon>
        <taxon>Spiralia</taxon>
        <taxon>Lophotrochozoa</taxon>
        <taxon>Mollusca</taxon>
        <taxon>Gastropoda</taxon>
        <taxon>Heterobranchia</taxon>
        <taxon>Euthyneura</taxon>
        <taxon>Panpulmonata</taxon>
        <taxon>Hygrophila</taxon>
        <taxon>Lymnaeoidea</taxon>
        <taxon>Planorbidae</taxon>
        <taxon>Biomphalaria</taxon>
    </lineage>
</organism>
<feature type="transmembrane region" description="Helical" evidence="8">
    <location>
        <begin position="192"/>
        <end position="213"/>
    </location>
</feature>
<evidence type="ECO:0000256" key="8">
    <source>
        <dbReference type="SAM" id="Phobius"/>
    </source>
</evidence>
<dbReference type="SUPFAM" id="SSF81321">
    <property type="entry name" value="Family A G protein-coupled receptor-like"/>
    <property type="match status" value="1"/>
</dbReference>
<feature type="domain" description="G-protein coupled receptors family 1 profile" evidence="9">
    <location>
        <begin position="40"/>
        <end position="288"/>
    </location>
</feature>
<sequence>MKNFTTTSLETEEMDKKFIFFTRLTLLSGSLILLVFGIPGNLLTVVVLYRRSLKDRNLHFFLASLCCFNIVVLCVRVPRFLMEYVLEKDVSQFNMTACMYLLWLDLTLVSITTWHVTFITVCRVVYVLCRPRNFSSQKCSVVAILLLCTLCSMVNATLIQKGLVVFTNNGTHSLCELDAGTWQFWFESTVNAFLPMALLLMCDVSLCLLSLYLRSRTSNFGLTARGLSKRLLPVVFMSTLLIIVTSLPIRMVENFKEKFFRTQAETNLYNTMARILLFMNHTVNYFLYCFVEKRLRSQVRLLFFPCRDCCCLCLGEVPPDLKNSSRGPVSLSALSPDSSFLNLQRNFFQKRGMSEKEQIQHSGQHP</sequence>
<evidence type="ECO:0000256" key="7">
    <source>
        <dbReference type="ARBA" id="ARBA00023224"/>
    </source>
</evidence>
<evidence type="ECO:0000256" key="5">
    <source>
        <dbReference type="ARBA" id="ARBA00023136"/>
    </source>
</evidence>
<feature type="transmembrane region" description="Helical" evidence="8">
    <location>
        <begin position="234"/>
        <end position="252"/>
    </location>
</feature>